<reference evidence="1 2" key="1">
    <citation type="journal article" date="2001" name="Nature">
        <title>Genome sequence of enterohaemorrhagic Escherichia coli O157:H7.</title>
        <authorList>
            <person name="Perna N.T."/>
            <person name="Plunkett G.III."/>
            <person name="Burland V."/>
            <person name="Mau B."/>
            <person name="Glasner J.D."/>
            <person name="Rose D.J."/>
            <person name="Mayhew G.F."/>
            <person name="Evans P.S."/>
            <person name="Gregor J."/>
            <person name="Kirkpatrick H.A."/>
            <person name="Posfai G."/>
            <person name="Hackett J."/>
            <person name="Klink S."/>
            <person name="Boutin A."/>
            <person name="Shao Y."/>
            <person name="Miller L."/>
            <person name="Grotbeck E.J."/>
            <person name="Davis N.W."/>
            <person name="Lim A."/>
            <person name="Dimalanta E."/>
            <person name="Potamousis K."/>
            <person name="Apodaca J."/>
            <person name="Anantharaman T.S."/>
            <person name="Lin J."/>
            <person name="Yen G."/>
            <person name="Schwartz D.C."/>
            <person name="Welch R.A."/>
            <person name="Blattner F.R."/>
        </authorList>
    </citation>
    <scope>NUCLEOTIDE SEQUENCE [LARGE SCALE GENOMIC DNA]</scope>
    <source>
        <strain evidence="2">O157:H7 / EDL933 / ATCC 700927 / EHEC</strain>
    </source>
</reference>
<dbReference type="KEGG" id="ece:Z4773"/>
<dbReference type="Proteomes" id="UP000002519">
    <property type="component" value="Chromosome"/>
</dbReference>
<sequence>MKVLSKKMILINLLRMRWSTLDILLVKLFHSFT</sequence>
<gene>
    <name evidence="1" type="ordered locus">Z4773</name>
</gene>
<name>Q8X3N8_ECO57</name>
<evidence type="ECO:0000313" key="2">
    <source>
        <dbReference type="Proteomes" id="UP000002519"/>
    </source>
</evidence>
<accession>Q8X3N8</accession>
<organism evidence="1 2">
    <name type="scientific">Escherichia coli O157:H7</name>
    <dbReference type="NCBI Taxonomy" id="83334"/>
    <lineage>
        <taxon>Bacteria</taxon>
        <taxon>Pseudomonadati</taxon>
        <taxon>Pseudomonadota</taxon>
        <taxon>Gammaproteobacteria</taxon>
        <taxon>Enterobacterales</taxon>
        <taxon>Enterobacteriaceae</taxon>
        <taxon>Escherichia</taxon>
    </lineage>
</organism>
<protein>
    <submittedName>
        <fullName evidence="1">Uncharacterized protein</fullName>
    </submittedName>
</protein>
<dbReference type="EMBL" id="AE005174">
    <property type="protein sequence ID" value="AAG58519.1"/>
    <property type="molecule type" value="Genomic_DNA"/>
</dbReference>
<dbReference type="AlphaFoldDB" id="Q8X3N8"/>
<dbReference type="PIR" id="C86007">
    <property type="entry name" value="C86007"/>
</dbReference>
<evidence type="ECO:0000313" key="1">
    <source>
        <dbReference type="EMBL" id="AAG58519.1"/>
    </source>
</evidence>
<proteinExistence type="predicted"/>